<dbReference type="EMBL" id="BGPR01000560">
    <property type="protein sequence ID" value="GBM26446.1"/>
    <property type="molecule type" value="Genomic_DNA"/>
</dbReference>
<evidence type="ECO:0000313" key="2">
    <source>
        <dbReference type="EMBL" id="GBM26446.1"/>
    </source>
</evidence>
<dbReference type="Proteomes" id="UP000499080">
    <property type="component" value="Unassembled WGS sequence"/>
</dbReference>
<dbReference type="OrthoDB" id="6417028at2759"/>
<evidence type="ECO:0000256" key="1">
    <source>
        <dbReference type="SAM" id="SignalP"/>
    </source>
</evidence>
<keyword evidence="3" id="KW-1185">Reference proteome</keyword>
<comment type="caution">
    <text evidence="2">The sequence shown here is derived from an EMBL/GenBank/DDBJ whole genome shotgun (WGS) entry which is preliminary data.</text>
</comment>
<name>A0A4Y2EDU2_ARAVE</name>
<reference evidence="2 3" key="1">
    <citation type="journal article" date="2019" name="Sci. Rep.">
        <title>Orb-weaving spider Araneus ventricosus genome elucidates the spidroin gene catalogue.</title>
        <authorList>
            <person name="Kono N."/>
            <person name="Nakamura H."/>
            <person name="Ohtoshi R."/>
            <person name="Moran D.A.P."/>
            <person name="Shinohara A."/>
            <person name="Yoshida Y."/>
            <person name="Fujiwara M."/>
            <person name="Mori M."/>
            <person name="Tomita M."/>
            <person name="Arakawa K."/>
        </authorList>
    </citation>
    <scope>NUCLEOTIDE SEQUENCE [LARGE SCALE GENOMIC DNA]</scope>
</reference>
<evidence type="ECO:0000313" key="3">
    <source>
        <dbReference type="Proteomes" id="UP000499080"/>
    </source>
</evidence>
<proteinExistence type="predicted"/>
<protein>
    <submittedName>
        <fullName evidence="2">Uncharacterized protein</fullName>
    </submittedName>
</protein>
<dbReference type="AlphaFoldDB" id="A0A4Y2EDU2"/>
<keyword evidence="1" id="KW-0732">Signal</keyword>
<organism evidence="2 3">
    <name type="scientific">Araneus ventricosus</name>
    <name type="common">Orbweaver spider</name>
    <name type="synonym">Epeira ventricosa</name>
    <dbReference type="NCBI Taxonomy" id="182803"/>
    <lineage>
        <taxon>Eukaryota</taxon>
        <taxon>Metazoa</taxon>
        <taxon>Ecdysozoa</taxon>
        <taxon>Arthropoda</taxon>
        <taxon>Chelicerata</taxon>
        <taxon>Arachnida</taxon>
        <taxon>Araneae</taxon>
        <taxon>Araneomorphae</taxon>
        <taxon>Entelegynae</taxon>
        <taxon>Araneoidea</taxon>
        <taxon>Araneidae</taxon>
        <taxon>Araneus</taxon>
    </lineage>
</organism>
<feature type="chain" id="PRO_5021336782" evidence="1">
    <location>
        <begin position="18"/>
        <end position="95"/>
    </location>
</feature>
<accession>A0A4Y2EDU2</accession>
<sequence>MNKFLFLFLLGIATTTASPTCSLEESLKCGNLGDKDWRGKTWPENEIELDKACRENMQQFTNVEMEGIVILYHLPKLRSGVVRISGNRSIISQMS</sequence>
<feature type="signal peptide" evidence="1">
    <location>
        <begin position="1"/>
        <end position="17"/>
    </location>
</feature>
<gene>
    <name evidence="2" type="ORF">AVEN_126950_1</name>
</gene>